<feature type="transmembrane region" description="Helical" evidence="1">
    <location>
        <begin position="25"/>
        <end position="45"/>
    </location>
</feature>
<evidence type="ECO:0000313" key="2">
    <source>
        <dbReference type="EMBL" id="CAD0154182.1"/>
    </source>
</evidence>
<dbReference type="EMBL" id="LR822030">
    <property type="protein sequence ID" value="CAD0154182.1"/>
    <property type="molecule type" value="Genomic_DNA"/>
</dbReference>
<evidence type="ECO:0000256" key="1">
    <source>
        <dbReference type="SAM" id="Phobius"/>
    </source>
</evidence>
<evidence type="ECO:0000313" key="3">
    <source>
        <dbReference type="Proteomes" id="UP000509120"/>
    </source>
</evidence>
<protein>
    <submittedName>
        <fullName evidence="2">Uncharacterized protein</fullName>
    </submittedName>
</protein>
<keyword evidence="1" id="KW-0472">Membrane</keyword>
<dbReference type="Proteomes" id="UP000509120">
    <property type="component" value="Chromosome"/>
</dbReference>
<sequence length="75" mass="8394">MAKEKPLSQKRFEGRLKTTRQFPKVAAYIVLGSLCLTYALFILTATSQMGNSFLSTKSTFQPIKPHILLFRASGN</sequence>
<accession>A0AAN2D9Q3</accession>
<name>A0AAN2D9Q3_STRTR</name>
<keyword evidence="1" id="KW-1133">Transmembrane helix</keyword>
<proteinExistence type="predicted"/>
<reference evidence="2 3" key="1">
    <citation type="submission" date="2020-06" db="EMBL/GenBank/DDBJ databases">
        <authorList>
            <person name="Chuat V."/>
        </authorList>
    </citation>
    <scope>NUCLEOTIDE SEQUENCE [LARGE SCALE GENOMIC DNA]</scope>
    <source>
        <strain evidence="2">STH_CIRM_1046</strain>
    </source>
</reference>
<dbReference type="AlphaFoldDB" id="A0AAN2D9Q3"/>
<keyword evidence="1" id="KW-0812">Transmembrane</keyword>
<organism evidence="2 3">
    <name type="scientific">Streptococcus thermophilus</name>
    <dbReference type="NCBI Taxonomy" id="1308"/>
    <lineage>
        <taxon>Bacteria</taxon>
        <taxon>Bacillati</taxon>
        <taxon>Bacillota</taxon>
        <taxon>Bacilli</taxon>
        <taxon>Lactobacillales</taxon>
        <taxon>Streptococcaceae</taxon>
        <taxon>Streptococcus</taxon>
    </lineage>
</organism>
<gene>
    <name evidence="2" type="ORF">STHERMO_0319</name>
</gene>